<reference evidence="12" key="2">
    <citation type="submission" date="2020-09" db="EMBL/GenBank/DDBJ databases">
        <authorList>
            <person name="Sun Q."/>
            <person name="Zhou Y."/>
        </authorList>
    </citation>
    <scope>NUCLEOTIDE SEQUENCE</scope>
    <source>
        <strain evidence="12">CGMCC 4.7272</strain>
    </source>
</reference>
<dbReference type="GO" id="GO:0008982">
    <property type="term" value="F:protein-N(PI)-phosphohistidine-sugar phosphotransferase activity"/>
    <property type="evidence" value="ECO:0007669"/>
    <property type="project" value="InterPro"/>
</dbReference>
<feature type="transmembrane region" description="Helical" evidence="10">
    <location>
        <begin position="122"/>
        <end position="151"/>
    </location>
</feature>
<evidence type="ECO:0000313" key="13">
    <source>
        <dbReference type="Proteomes" id="UP000625682"/>
    </source>
</evidence>
<evidence type="ECO:0000256" key="2">
    <source>
        <dbReference type="ARBA" id="ARBA00022448"/>
    </source>
</evidence>
<dbReference type="NCBIfam" id="TIGR01427">
    <property type="entry name" value="PTS_IIC_fructo"/>
    <property type="match status" value="1"/>
</dbReference>
<keyword evidence="2" id="KW-0813">Transport</keyword>
<evidence type="ECO:0000259" key="11">
    <source>
        <dbReference type="PROSITE" id="PS51104"/>
    </source>
</evidence>
<dbReference type="InterPro" id="IPR013014">
    <property type="entry name" value="PTS_EIIC_2"/>
</dbReference>
<feature type="domain" description="PTS EIIC type-2" evidence="11">
    <location>
        <begin position="33"/>
        <end position="383"/>
    </location>
</feature>
<keyword evidence="8 10" id="KW-0472">Membrane</keyword>
<dbReference type="InterPro" id="IPR050864">
    <property type="entry name" value="Bacterial_PTS_Sugar_Transport"/>
</dbReference>
<dbReference type="PROSITE" id="PS51104">
    <property type="entry name" value="PTS_EIIC_TYPE_2"/>
    <property type="match status" value="1"/>
</dbReference>
<evidence type="ECO:0000256" key="8">
    <source>
        <dbReference type="ARBA" id="ARBA00023136"/>
    </source>
</evidence>
<keyword evidence="13" id="KW-1185">Reference proteome</keyword>
<dbReference type="GO" id="GO:0090563">
    <property type="term" value="F:protein-phosphocysteine-sugar phosphotransferase activity"/>
    <property type="evidence" value="ECO:0007669"/>
    <property type="project" value="TreeGrafter"/>
</dbReference>
<evidence type="ECO:0000256" key="6">
    <source>
        <dbReference type="ARBA" id="ARBA00022692"/>
    </source>
</evidence>
<comment type="caution">
    <text evidence="12">The sequence shown here is derived from an EMBL/GenBank/DDBJ whole genome shotgun (WGS) entry which is preliminary data.</text>
</comment>
<evidence type="ECO:0000256" key="4">
    <source>
        <dbReference type="ARBA" id="ARBA00022597"/>
    </source>
</evidence>
<feature type="transmembrane region" description="Helical" evidence="10">
    <location>
        <begin position="209"/>
        <end position="232"/>
    </location>
</feature>
<reference evidence="12" key="1">
    <citation type="journal article" date="2014" name="Int. J. Syst. Evol. Microbiol.">
        <title>Complete genome sequence of Corynebacterium casei LMG S-19264T (=DSM 44701T), isolated from a smear-ripened cheese.</title>
        <authorList>
            <consortium name="US DOE Joint Genome Institute (JGI-PGF)"/>
            <person name="Walter F."/>
            <person name="Albersmeier A."/>
            <person name="Kalinowski J."/>
            <person name="Ruckert C."/>
        </authorList>
    </citation>
    <scope>NUCLEOTIDE SEQUENCE</scope>
    <source>
        <strain evidence="12">CGMCC 4.7272</strain>
    </source>
</reference>
<keyword evidence="3" id="KW-1003">Cell membrane</keyword>
<proteinExistence type="predicted"/>
<protein>
    <recommendedName>
        <fullName evidence="11">PTS EIIC type-2 domain-containing protein</fullName>
    </recommendedName>
</protein>
<dbReference type="RefSeq" id="WP_229695011.1">
    <property type="nucleotide sequence ID" value="NZ_BAABER010000013.1"/>
</dbReference>
<dbReference type="InterPro" id="IPR006327">
    <property type="entry name" value="PTS_IIC_fruc"/>
</dbReference>
<dbReference type="GO" id="GO:0009401">
    <property type="term" value="P:phosphoenolpyruvate-dependent sugar phosphotransferase system"/>
    <property type="evidence" value="ECO:0007669"/>
    <property type="project" value="UniProtKB-KW"/>
</dbReference>
<evidence type="ECO:0000256" key="1">
    <source>
        <dbReference type="ARBA" id="ARBA00004429"/>
    </source>
</evidence>
<gene>
    <name evidence="12" type="ORF">GCM10012282_04860</name>
</gene>
<feature type="compositionally biased region" description="Low complexity" evidence="9">
    <location>
        <begin position="9"/>
        <end position="18"/>
    </location>
</feature>
<dbReference type="GO" id="GO:0005886">
    <property type="term" value="C:plasma membrane"/>
    <property type="evidence" value="ECO:0007669"/>
    <property type="project" value="UniProtKB-SubCell"/>
</dbReference>
<accession>A0A917KH21</accession>
<feature type="transmembrane region" description="Helical" evidence="10">
    <location>
        <begin position="252"/>
        <end position="275"/>
    </location>
</feature>
<dbReference type="PANTHER" id="PTHR30505:SF0">
    <property type="entry name" value="FRUCTOSE-LIKE PTS SYSTEM EIIBC COMPONENT-RELATED"/>
    <property type="match status" value="1"/>
</dbReference>
<feature type="transmembrane region" description="Helical" evidence="10">
    <location>
        <begin position="87"/>
        <end position="110"/>
    </location>
</feature>
<evidence type="ECO:0000256" key="5">
    <source>
        <dbReference type="ARBA" id="ARBA00022683"/>
    </source>
</evidence>
<feature type="transmembrane region" description="Helical" evidence="10">
    <location>
        <begin position="171"/>
        <end position="197"/>
    </location>
</feature>
<evidence type="ECO:0000313" key="12">
    <source>
        <dbReference type="EMBL" id="GGJ11443.1"/>
    </source>
</evidence>
<feature type="transmembrane region" description="Helical" evidence="10">
    <location>
        <begin position="314"/>
        <end position="332"/>
    </location>
</feature>
<dbReference type="EMBL" id="BMMU01000001">
    <property type="protein sequence ID" value="GGJ11443.1"/>
    <property type="molecule type" value="Genomic_DNA"/>
</dbReference>
<evidence type="ECO:0000256" key="7">
    <source>
        <dbReference type="ARBA" id="ARBA00022989"/>
    </source>
</evidence>
<evidence type="ECO:0000256" key="9">
    <source>
        <dbReference type="SAM" id="MobiDB-lite"/>
    </source>
</evidence>
<feature type="transmembrane region" description="Helical" evidence="10">
    <location>
        <begin position="42"/>
        <end position="61"/>
    </location>
</feature>
<keyword evidence="4" id="KW-0762">Sugar transport</keyword>
<keyword evidence="5" id="KW-0598">Phosphotransferase system</keyword>
<dbReference type="AlphaFoldDB" id="A0A917KH21"/>
<dbReference type="Proteomes" id="UP000625682">
    <property type="component" value="Unassembled WGS sequence"/>
</dbReference>
<feature type="transmembrane region" description="Helical" evidence="10">
    <location>
        <begin position="353"/>
        <end position="373"/>
    </location>
</feature>
<comment type="subcellular location">
    <subcellularLocation>
        <location evidence="1">Cell inner membrane</location>
        <topology evidence="1">Multi-pass membrane protein</topology>
    </subcellularLocation>
</comment>
<feature type="region of interest" description="Disordered" evidence="9">
    <location>
        <begin position="1"/>
        <end position="25"/>
    </location>
</feature>
<sequence>MSHPRNRTTNRTTNPAAPMDGGDVRGRPAGNRLSRCLVSGTPYLGAVIALAAGLIVLSFAISGPDVSEWAPTAMSNGDWTEPQKWAAMLYSTGLTTMMSLPPVIAAYVAYSTADRSAAIPGFLGGVAVIIVEGGVLGGVIAGVIAGGAILALRRIPVTRALQSTTTVLFPLLATVVTAFVTFAVVGSLLNFLANFLYSKMAAVQFQSTLVLGLVLGLMVSADFGGLITKTAFRFGAVLLSGPDPTKFTPFNMTVMAAVMAAGMVPPLAMTLATVVRRHLFTEAERRYGKVSWLFGAAFIPEGAAPFALADPLRVIPASMAGGAVTGALVMQLGSTVSYPRGGVFVADQIGAPLLFAAAVAAGVLTTAAVTIGLKSLRRTAPATSTARAATRSPKKAVAVG</sequence>
<dbReference type="PANTHER" id="PTHR30505">
    <property type="entry name" value="FRUCTOSE-LIKE PERMEASE"/>
    <property type="match status" value="1"/>
</dbReference>
<keyword evidence="6 10" id="KW-0812">Transmembrane</keyword>
<organism evidence="12 13">
    <name type="scientific">Streptomyces lacrimifluminis</name>
    <dbReference type="NCBI Taxonomy" id="1500077"/>
    <lineage>
        <taxon>Bacteria</taxon>
        <taxon>Bacillati</taxon>
        <taxon>Actinomycetota</taxon>
        <taxon>Actinomycetes</taxon>
        <taxon>Kitasatosporales</taxon>
        <taxon>Streptomycetaceae</taxon>
        <taxon>Streptomyces</taxon>
    </lineage>
</organism>
<evidence type="ECO:0000256" key="10">
    <source>
        <dbReference type="SAM" id="Phobius"/>
    </source>
</evidence>
<keyword evidence="7 10" id="KW-1133">Transmembrane helix</keyword>
<feature type="transmembrane region" description="Helical" evidence="10">
    <location>
        <begin position="287"/>
        <end position="308"/>
    </location>
</feature>
<evidence type="ECO:0000256" key="3">
    <source>
        <dbReference type="ARBA" id="ARBA00022475"/>
    </source>
</evidence>
<name>A0A917KH21_9ACTN</name>
<dbReference type="GO" id="GO:0005351">
    <property type="term" value="F:carbohydrate:proton symporter activity"/>
    <property type="evidence" value="ECO:0007669"/>
    <property type="project" value="InterPro"/>
</dbReference>